<accession>A0A1X3DFQ3</accession>
<evidence type="ECO:0000256" key="5">
    <source>
        <dbReference type="ARBA" id="ARBA00023002"/>
    </source>
</evidence>
<dbReference type="PANTHER" id="PTHR43303">
    <property type="entry name" value="NADPH DEHYDROGENASE C23G7.10C-RELATED"/>
    <property type="match status" value="1"/>
</dbReference>
<dbReference type="PANTHER" id="PTHR43303:SF4">
    <property type="entry name" value="NADPH DEHYDROGENASE C23G7.10C-RELATED"/>
    <property type="match status" value="1"/>
</dbReference>
<dbReference type="GO" id="GO:0003959">
    <property type="term" value="F:NADPH dehydrogenase activity"/>
    <property type="evidence" value="ECO:0007669"/>
    <property type="project" value="InterPro"/>
</dbReference>
<comment type="cofactor">
    <cofactor evidence="1">
        <name>FMN</name>
        <dbReference type="ChEBI" id="CHEBI:58210"/>
    </cofactor>
</comment>
<proteinExistence type="predicted"/>
<evidence type="ECO:0000256" key="4">
    <source>
        <dbReference type="ARBA" id="ARBA00022857"/>
    </source>
</evidence>
<keyword evidence="8" id="KW-1185">Reference proteome</keyword>
<name>A0A1X3DFQ3_9NEIS</name>
<dbReference type="RefSeq" id="WP_085365106.1">
    <property type="nucleotide sequence ID" value="NZ_CAUJPZ010000001.1"/>
</dbReference>
<dbReference type="AlphaFoldDB" id="A0A1X3DFQ3"/>
<dbReference type="InterPro" id="IPR044152">
    <property type="entry name" value="YqjM-like"/>
</dbReference>
<comment type="caution">
    <text evidence="7">The sequence shown here is derived from an EMBL/GenBank/DDBJ whole genome shotgun (WGS) entry which is preliminary data.</text>
</comment>
<evidence type="ECO:0000313" key="7">
    <source>
        <dbReference type="EMBL" id="OSI18605.1"/>
    </source>
</evidence>
<keyword evidence="4" id="KW-0521">NADP</keyword>
<gene>
    <name evidence="7" type="ORF">BWD09_02240</name>
</gene>
<dbReference type="InterPro" id="IPR013785">
    <property type="entry name" value="Aldolase_TIM"/>
</dbReference>
<evidence type="ECO:0000256" key="2">
    <source>
        <dbReference type="ARBA" id="ARBA00022630"/>
    </source>
</evidence>
<sequence>MAKFRFLNTPFTIKNLALKNRLVMPPMCQYQATDGVPNDWHYVHYVSRAVGGAGLIIVEMTNVAPNGRISPRCLGLWNDEQRDGFKKIVDAVHAQGSKIAIQIAHAGRKALGTDDVVSASANGAYGGGVEADPRWGGYQEPRELSRAEIAQTVQAFQDAVRRAVEAGFDAIELHGAHGYLIHQFHAPKTNLRSDEYGENKFLFGEQVIAAARAVMPPEMPLLVRISAQEYGANGYDLAYGCEIAKHYAAAGADVIDVSGGGDDTPDAAHMPQIAAGYQVYLADAVKKATGLPVIAVGLLDDPAVADYVLGSGAADLVAVGRGLLRDPYWLLNAQYRQTAADAAPVQFVPDSYRRAFGV</sequence>
<dbReference type="GO" id="GO:0050661">
    <property type="term" value="F:NADP binding"/>
    <property type="evidence" value="ECO:0007669"/>
    <property type="project" value="InterPro"/>
</dbReference>
<evidence type="ECO:0000256" key="1">
    <source>
        <dbReference type="ARBA" id="ARBA00001917"/>
    </source>
</evidence>
<dbReference type="Pfam" id="PF00724">
    <property type="entry name" value="Oxidored_FMN"/>
    <property type="match status" value="1"/>
</dbReference>
<dbReference type="EMBL" id="MTBO01000002">
    <property type="protein sequence ID" value="OSI18605.1"/>
    <property type="molecule type" value="Genomic_DNA"/>
</dbReference>
<reference evidence="8" key="1">
    <citation type="submission" date="2017-01" db="EMBL/GenBank/DDBJ databases">
        <authorList>
            <person name="Wolfgang W.J."/>
            <person name="Cole J."/>
            <person name="Wroblewski D."/>
            <person name="Mcginnis J."/>
            <person name="Musser K.A."/>
        </authorList>
    </citation>
    <scope>NUCLEOTIDE SEQUENCE [LARGE SCALE GENOMIC DNA]</scope>
    <source>
        <strain evidence="8">DSM 19151</strain>
    </source>
</reference>
<dbReference type="SUPFAM" id="SSF51395">
    <property type="entry name" value="FMN-linked oxidoreductases"/>
    <property type="match status" value="1"/>
</dbReference>
<feature type="domain" description="NADH:flavin oxidoreductase/NADH oxidase N-terminal" evidence="6">
    <location>
        <begin position="9"/>
        <end position="335"/>
    </location>
</feature>
<dbReference type="GO" id="GO:0010181">
    <property type="term" value="F:FMN binding"/>
    <property type="evidence" value="ECO:0007669"/>
    <property type="project" value="InterPro"/>
</dbReference>
<organism evidence="7 8">
    <name type="scientific">Neisseria dentiae</name>
    <dbReference type="NCBI Taxonomy" id="194197"/>
    <lineage>
        <taxon>Bacteria</taxon>
        <taxon>Pseudomonadati</taxon>
        <taxon>Pseudomonadota</taxon>
        <taxon>Betaproteobacteria</taxon>
        <taxon>Neisseriales</taxon>
        <taxon>Neisseriaceae</taxon>
        <taxon>Neisseria</taxon>
    </lineage>
</organism>
<keyword evidence="3" id="KW-0288">FMN</keyword>
<evidence type="ECO:0000256" key="3">
    <source>
        <dbReference type="ARBA" id="ARBA00022643"/>
    </source>
</evidence>
<dbReference type="CDD" id="cd02932">
    <property type="entry name" value="OYE_YqiM_FMN"/>
    <property type="match status" value="1"/>
</dbReference>
<dbReference type="Proteomes" id="UP000193118">
    <property type="component" value="Unassembled WGS sequence"/>
</dbReference>
<dbReference type="OrthoDB" id="8985337at2"/>
<keyword evidence="5" id="KW-0560">Oxidoreductase</keyword>
<dbReference type="Gene3D" id="3.20.20.70">
    <property type="entry name" value="Aldolase class I"/>
    <property type="match status" value="1"/>
</dbReference>
<protein>
    <submittedName>
        <fullName evidence="7">NADPH dehydrogenase</fullName>
    </submittedName>
</protein>
<evidence type="ECO:0000313" key="8">
    <source>
        <dbReference type="Proteomes" id="UP000193118"/>
    </source>
</evidence>
<keyword evidence="2" id="KW-0285">Flavoprotein</keyword>
<evidence type="ECO:0000259" key="6">
    <source>
        <dbReference type="Pfam" id="PF00724"/>
    </source>
</evidence>
<dbReference type="InterPro" id="IPR001155">
    <property type="entry name" value="OxRdtase_FMN_N"/>
</dbReference>
<dbReference type="GeneID" id="94579816"/>
<dbReference type="STRING" id="194197.BWD09_02240"/>